<sequence>MIHQVSPESGITILSEKRICISRCSHLVQTAMDYARITWRVLGTLTRFLLHTPTSITK</sequence>
<accession>A0A8T0HGN1</accession>
<keyword evidence="2" id="KW-1185">Reference proteome</keyword>
<name>A0A8T0HGN1_CERPU</name>
<comment type="caution">
    <text evidence="1">The sequence shown here is derived from an EMBL/GenBank/DDBJ whole genome shotgun (WGS) entry which is preliminary data.</text>
</comment>
<organism evidence="1 2">
    <name type="scientific">Ceratodon purpureus</name>
    <name type="common">Fire moss</name>
    <name type="synonym">Dicranum purpureum</name>
    <dbReference type="NCBI Taxonomy" id="3225"/>
    <lineage>
        <taxon>Eukaryota</taxon>
        <taxon>Viridiplantae</taxon>
        <taxon>Streptophyta</taxon>
        <taxon>Embryophyta</taxon>
        <taxon>Bryophyta</taxon>
        <taxon>Bryophytina</taxon>
        <taxon>Bryopsida</taxon>
        <taxon>Dicranidae</taxon>
        <taxon>Pseudoditrichales</taxon>
        <taxon>Ditrichaceae</taxon>
        <taxon>Ceratodon</taxon>
    </lineage>
</organism>
<dbReference type="EMBL" id="CM026427">
    <property type="protein sequence ID" value="KAG0570185.1"/>
    <property type="molecule type" value="Genomic_DNA"/>
</dbReference>
<proteinExistence type="predicted"/>
<evidence type="ECO:0000313" key="2">
    <source>
        <dbReference type="Proteomes" id="UP000822688"/>
    </source>
</evidence>
<dbReference type="AlphaFoldDB" id="A0A8T0HGN1"/>
<reference evidence="1 2" key="1">
    <citation type="submission" date="2020-06" db="EMBL/GenBank/DDBJ databases">
        <title>WGS assembly of Ceratodon purpureus strain R40.</title>
        <authorList>
            <person name="Carey S.B."/>
            <person name="Jenkins J."/>
            <person name="Shu S."/>
            <person name="Lovell J.T."/>
            <person name="Sreedasyam A."/>
            <person name="Maumus F."/>
            <person name="Tiley G.P."/>
            <person name="Fernandez-Pozo N."/>
            <person name="Barry K."/>
            <person name="Chen C."/>
            <person name="Wang M."/>
            <person name="Lipzen A."/>
            <person name="Daum C."/>
            <person name="Saski C.A."/>
            <person name="Payton A.C."/>
            <person name="Mcbreen J.C."/>
            <person name="Conrad R.E."/>
            <person name="Kollar L.M."/>
            <person name="Olsson S."/>
            <person name="Huttunen S."/>
            <person name="Landis J.B."/>
            <person name="Wickett N.J."/>
            <person name="Johnson M.G."/>
            <person name="Rensing S.A."/>
            <person name="Grimwood J."/>
            <person name="Schmutz J."/>
            <person name="Mcdaniel S.F."/>
        </authorList>
    </citation>
    <scope>NUCLEOTIDE SEQUENCE [LARGE SCALE GENOMIC DNA]</scope>
    <source>
        <strain evidence="1 2">R40</strain>
    </source>
</reference>
<dbReference type="Proteomes" id="UP000822688">
    <property type="component" value="Chromosome 6"/>
</dbReference>
<gene>
    <name evidence="1" type="ORF">KC19_6G143600</name>
</gene>
<protein>
    <submittedName>
        <fullName evidence="1">Uncharacterized protein</fullName>
    </submittedName>
</protein>
<evidence type="ECO:0000313" key="1">
    <source>
        <dbReference type="EMBL" id="KAG0570185.1"/>
    </source>
</evidence>